<dbReference type="GO" id="GO:0008360">
    <property type="term" value="P:regulation of cell shape"/>
    <property type="evidence" value="ECO:0007669"/>
    <property type="project" value="UniProtKB-KW"/>
</dbReference>
<dbReference type="UniPathway" id="UPA00219"/>
<dbReference type="InterPro" id="IPR001920">
    <property type="entry name" value="Asp/Glu_race"/>
</dbReference>
<dbReference type="Gene3D" id="3.40.50.1860">
    <property type="match status" value="2"/>
</dbReference>
<dbReference type="HAMAP" id="MF_00258">
    <property type="entry name" value="Glu_racemase"/>
    <property type="match status" value="1"/>
</dbReference>
<reference evidence="8 9" key="1">
    <citation type="submission" date="2018-07" db="EMBL/GenBank/DDBJ databases">
        <title>Genomic Encyclopedia of Type Strains, Phase III (KMG-III): the genomes of soil and plant-associated and newly described type strains.</title>
        <authorList>
            <person name="Whitman W."/>
        </authorList>
    </citation>
    <scope>NUCLEOTIDE SEQUENCE [LARGE SCALE GENOMIC DNA]</scope>
    <source>
        <strain evidence="8 9">CECT 8525</strain>
    </source>
</reference>
<keyword evidence="4 7" id="KW-0573">Peptidoglycan synthesis</keyword>
<comment type="catalytic activity">
    <reaction evidence="1 7">
        <text>L-glutamate = D-glutamate</text>
        <dbReference type="Rhea" id="RHEA:12813"/>
        <dbReference type="ChEBI" id="CHEBI:29985"/>
        <dbReference type="ChEBI" id="CHEBI:29986"/>
        <dbReference type="EC" id="5.1.1.3"/>
    </reaction>
</comment>
<keyword evidence="6 7" id="KW-0961">Cell wall biogenesis/degradation</keyword>
<evidence type="ECO:0000256" key="4">
    <source>
        <dbReference type="ARBA" id="ARBA00022984"/>
    </source>
</evidence>
<comment type="caution">
    <text evidence="8">The sequence shown here is derived from an EMBL/GenBank/DDBJ whole genome shotgun (WGS) entry which is preliminary data.</text>
</comment>
<dbReference type="GO" id="GO:0008881">
    <property type="term" value="F:glutamate racemase activity"/>
    <property type="evidence" value="ECO:0007669"/>
    <property type="project" value="UniProtKB-UniRule"/>
</dbReference>
<dbReference type="Proteomes" id="UP000253345">
    <property type="component" value="Unassembled WGS sequence"/>
</dbReference>
<dbReference type="PROSITE" id="PS00923">
    <property type="entry name" value="ASP_GLU_RACEMASE_1"/>
    <property type="match status" value="1"/>
</dbReference>
<name>A0A368YJ59_9RHOB</name>
<feature type="binding site" evidence="7">
    <location>
        <begin position="71"/>
        <end position="72"/>
    </location>
    <ligand>
        <name>substrate</name>
    </ligand>
</feature>
<dbReference type="InterPro" id="IPR018187">
    <property type="entry name" value="Asp/Glu_racemase_AS_1"/>
</dbReference>
<sequence>MAVGVFDSGLGGLTVLDAVARRQPDLPLVYLGDNKHTPYGVRDAEDIFNLTCAGVERLWAEGCDLVILACNTASAAALKRMQETWLPADKRVLGVFVPMIEALTERRWGDNSPPREVAVKHVALFATPATVASRAFQRELAFRAIGVDVEAQPCGGVVDAIEQGDEILAEALVASHVEALLRRMPHPEAAILGCTHYPLVQDAFQKALGPKVRVYSQPMLVAESLDDYLKRHPEMLGTGTGTRFLTTGDPARVSGKATQFLRQPIRFESAGS</sequence>
<keyword evidence="5 7" id="KW-0413">Isomerase</keyword>
<keyword evidence="9" id="KW-1185">Reference proteome</keyword>
<feature type="binding site" evidence="7">
    <location>
        <begin position="195"/>
        <end position="196"/>
    </location>
    <ligand>
        <name>substrate</name>
    </ligand>
</feature>
<evidence type="ECO:0000256" key="2">
    <source>
        <dbReference type="ARBA" id="ARBA00013090"/>
    </source>
</evidence>
<evidence type="ECO:0000256" key="6">
    <source>
        <dbReference type="ARBA" id="ARBA00023316"/>
    </source>
</evidence>
<protein>
    <recommendedName>
        <fullName evidence="2 7">Glutamate racemase</fullName>
        <ecNumber evidence="2 7">5.1.1.3</ecNumber>
    </recommendedName>
</protein>
<dbReference type="GO" id="GO:0009252">
    <property type="term" value="P:peptidoglycan biosynthetic process"/>
    <property type="evidence" value="ECO:0007669"/>
    <property type="project" value="UniProtKB-UniRule"/>
</dbReference>
<dbReference type="RefSeq" id="WP_114350267.1">
    <property type="nucleotide sequence ID" value="NZ_QPJL01000020.1"/>
</dbReference>
<dbReference type="InterPro" id="IPR004391">
    <property type="entry name" value="Glu_race"/>
</dbReference>
<evidence type="ECO:0000256" key="1">
    <source>
        <dbReference type="ARBA" id="ARBA00001602"/>
    </source>
</evidence>
<feature type="active site" description="Proton donor/acceptor" evidence="7">
    <location>
        <position position="194"/>
    </location>
</feature>
<accession>A0A368YJ59</accession>
<feature type="binding site" evidence="7">
    <location>
        <begin position="7"/>
        <end position="8"/>
    </location>
    <ligand>
        <name>substrate</name>
    </ligand>
</feature>
<dbReference type="OrthoDB" id="9801055at2"/>
<feature type="active site" description="Proton donor/acceptor" evidence="7">
    <location>
        <position position="70"/>
    </location>
</feature>
<keyword evidence="3 7" id="KW-0133">Cell shape</keyword>
<dbReference type="PANTHER" id="PTHR21198:SF2">
    <property type="entry name" value="GLUTAMATE RACEMASE"/>
    <property type="match status" value="1"/>
</dbReference>
<evidence type="ECO:0000256" key="3">
    <source>
        <dbReference type="ARBA" id="ARBA00022960"/>
    </source>
</evidence>
<dbReference type="Pfam" id="PF01177">
    <property type="entry name" value="Asp_Glu_race"/>
    <property type="match status" value="1"/>
</dbReference>
<evidence type="ECO:0000313" key="8">
    <source>
        <dbReference type="EMBL" id="RCW80270.1"/>
    </source>
</evidence>
<proteinExistence type="inferred from homology"/>
<dbReference type="InterPro" id="IPR015942">
    <property type="entry name" value="Asp/Glu/hydantoin_racemase"/>
</dbReference>
<comment type="pathway">
    <text evidence="7">Cell wall biogenesis; peptidoglycan biosynthesis.</text>
</comment>
<evidence type="ECO:0000256" key="7">
    <source>
        <dbReference type="HAMAP-Rule" id="MF_00258"/>
    </source>
</evidence>
<dbReference type="GO" id="GO:0071555">
    <property type="term" value="P:cell wall organization"/>
    <property type="evidence" value="ECO:0007669"/>
    <property type="project" value="UniProtKB-KW"/>
</dbReference>
<dbReference type="PANTHER" id="PTHR21198">
    <property type="entry name" value="GLUTAMATE RACEMASE"/>
    <property type="match status" value="1"/>
</dbReference>
<feature type="binding site" evidence="7">
    <location>
        <begin position="39"/>
        <end position="40"/>
    </location>
    <ligand>
        <name>substrate</name>
    </ligand>
</feature>
<dbReference type="AlphaFoldDB" id="A0A368YJ59"/>
<gene>
    <name evidence="7" type="primary">murI</name>
    <name evidence="8" type="ORF">DFP89_12047</name>
</gene>
<evidence type="ECO:0000313" key="9">
    <source>
        <dbReference type="Proteomes" id="UP000253345"/>
    </source>
</evidence>
<organism evidence="8 9">
    <name type="scientific">Paracoccus lutimaris</name>
    <dbReference type="NCBI Taxonomy" id="1490030"/>
    <lineage>
        <taxon>Bacteria</taxon>
        <taxon>Pseudomonadati</taxon>
        <taxon>Pseudomonadota</taxon>
        <taxon>Alphaproteobacteria</taxon>
        <taxon>Rhodobacterales</taxon>
        <taxon>Paracoccaceae</taxon>
        <taxon>Paracoccus</taxon>
    </lineage>
</organism>
<evidence type="ECO:0000256" key="5">
    <source>
        <dbReference type="ARBA" id="ARBA00023235"/>
    </source>
</evidence>
<comment type="similarity">
    <text evidence="7">Belongs to the aspartate/glutamate racemases family.</text>
</comment>
<dbReference type="EMBL" id="QPJL01000020">
    <property type="protein sequence ID" value="RCW80270.1"/>
    <property type="molecule type" value="Genomic_DNA"/>
</dbReference>
<dbReference type="SUPFAM" id="SSF53681">
    <property type="entry name" value="Aspartate/glutamate racemase"/>
    <property type="match status" value="2"/>
</dbReference>
<dbReference type="EC" id="5.1.1.3" evidence="2 7"/>
<comment type="function">
    <text evidence="7">Provides the (R)-glutamate required for cell wall biosynthesis.</text>
</comment>